<dbReference type="PROSITE" id="PS00518">
    <property type="entry name" value="ZF_RING_1"/>
    <property type="match status" value="2"/>
</dbReference>
<feature type="region of interest" description="Disordered" evidence="1">
    <location>
        <begin position="228"/>
        <end position="258"/>
    </location>
</feature>
<organism evidence="2 3">
    <name type="scientific">Pristionchus pacificus</name>
    <name type="common">Parasitic nematode worm</name>
    <dbReference type="NCBI Taxonomy" id="54126"/>
    <lineage>
        <taxon>Eukaryota</taxon>
        <taxon>Metazoa</taxon>
        <taxon>Ecdysozoa</taxon>
        <taxon>Nematoda</taxon>
        <taxon>Chromadorea</taxon>
        <taxon>Rhabditida</taxon>
        <taxon>Rhabditina</taxon>
        <taxon>Diplogasteromorpha</taxon>
        <taxon>Diplogasteroidea</taxon>
        <taxon>Neodiplogasteridae</taxon>
        <taxon>Pristionchus</taxon>
    </lineage>
</organism>
<accession>A0A8R1YQY6</accession>
<dbReference type="SMART" id="SM00184">
    <property type="entry name" value="RING"/>
    <property type="match status" value="2"/>
</dbReference>
<dbReference type="InterPro" id="IPR001841">
    <property type="entry name" value="Znf_RING"/>
</dbReference>
<dbReference type="Proteomes" id="UP000005239">
    <property type="component" value="Unassembled WGS sequence"/>
</dbReference>
<dbReference type="PANTHER" id="PTHR16450:SF1">
    <property type="entry name" value="PROTEIN CBG12045"/>
    <property type="match status" value="1"/>
</dbReference>
<dbReference type="Gene3D" id="3.30.40.10">
    <property type="entry name" value="Zinc/RING finger domain, C3HC4 (zinc finger)"/>
    <property type="match status" value="1"/>
</dbReference>
<dbReference type="SUPFAM" id="SSF57850">
    <property type="entry name" value="RING/U-box"/>
    <property type="match status" value="2"/>
</dbReference>
<gene>
    <name evidence="2" type="primary">WBGene00274250</name>
</gene>
<reference evidence="2" key="2">
    <citation type="submission" date="2022-06" db="UniProtKB">
        <authorList>
            <consortium name="EnsemblMetazoa"/>
        </authorList>
    </citation>
    <scope>IDENTIFICATION</scope>
    <source>
        <strain evidence="2">PS312</strain>
    </source>
</reference>
<dbReference type="InterPro" id="IPR017907">
    <property type="entry name" value="Znf_RING_CS"/>
</dbReference>
<dbReference type="PROSITE" id="PS50089">
    <property type="entry name" value="ZF_RING_2"/>
    <property type="match status" value="2"/>
</dbReference>
<dbReference type="EnsemblMetazoa" id="PPA35881.1">
    <property type="protein sequence ID" value="PPA35881.1"/>
    <property type="gene ID" value="WBGene00274250"/>
</dbReference>
<keyword evidence="3" id="KW-1185">Reference proteome</keyword>
<dbReference type="AlphaFoldDB" id="A0A2A6BMZ0"/>
<proteinExistence type="predicted"/>
<feature type="region of interest" description="Disordered" evidence="1">
    <location>
        <begin position="355"/>
        <end position="416"/>
    </location>
</feature>
<sequence length="416" mass="45773">MFVNLHFFNSTVQFNALQPASPPTVIALTEHADASNSTLSELSPPSTVRVVADDDANRDLEDAFRAATIDRPTYEAVLRLRAADSTPESEPHEVAKVAKARSKLCQRLRQENEESTTLGHRFSRACDVCLTVVPRQRACFTGCGHAVCLACAEELAAEADARRRPLACPDCRTEGGFVRLTMASVSHILSTSWCPYPLSASFKPQLLPASSSPFDVFDDYYHVDESVPTVEPTRPSRRYSHAVRVQQTPQPAPRRPAPRWFTMAGERDRFRHPVTVEREKSNVVTDVLERMNNSTGLIFCDACLLDKPSPLFVLIGCSHAVCEQCADSTGFDVCLPPRSASLTCPRCKRRSEVVSMQQQHDKSQPESRPTAPETATIPKRRNGITNSAFILSPGKGGLKTAPGTSPDSSDDDYEII</sequence>
<protein>
    <submittedName>
        <fullName evidence="2">Zinc finger protein</fullName>
    </submittedName>
</protein>
<evidence type="ECO:0000256" key="1">
    <source>
        <dbReference type="SAM" id="MobiDB-lite"/>
    </source>
</evidence>
<dbReference type="InterPro" id="IPR013083">
    <property type="entry name" value="Znf_RING/FYVE/PHD"/>
</dbReference>
<dbReference type="PANTHER" id="PTHR16450">
    <property type="entry name" value="RING FINGER PROTEIN 186"/>
    <property type="match status" value="1"/>
</dbReference>
<accession>A0A2A6BMZ0</accession>
<evidence type="ECO:0000313" key="2">
    <source>
        <dbReference type="EnsemblMetazoa" id="PPA35881.1"/>
    </source>
</evidence>
<evidence type="ECO:0000313" key="3">
    <source>
        <dbReference type="Proteomes" id="UP000005239"/>
    </source>
</evidence>
<dbReference type="OrthoDB" id="2401875at2759"/>
<reference evidence="3" key="1">
    <citation type="journal article" date="2008" name="Nat. Genet.">
        <title>The Pristionchus pacificus genome provides a unique perspective on nematode lifestyle and parasitism.</title>
        <authorList>
            <person name="Dieterich C."/>
            <person name="Clifton S.W."/>
            <person name="Schuster L.N."/>
            <person name="Chinwalla A."/>
            <person name="Delehaunty K."/>
            <person name="Dinkelacker I."/>
            <person name="Fulton L."/>
            <person name="Fulton R."/>
            <person name="Godfrey J."/>
            <person name="Minx P."/>
            <person name="Mitreva M."/>
            <person name="Roeseler W."/>
            <person name="Tian H."/>
            <person name="Witte H."/>
            <person name="Yang S.P."/>
            <person name="Wilson R.K."/>
            <person name="Sommer R.J."/>
        </authorList>
    </citation>
    <scope>NUCLEOTIDE SEQUENCE [LARGE SCALE GENOMIC DNA]</scope>
    <source>
        <strain evidence="3">PS312</strain>
    </source>
</reference>
<name>A0A2A6BMZ0_PRIPA</name>